<feature type="short sequence motif" description="Nudix box" evidence="14">
    <location>
        <begin position="221"/>
        <end position="243"/>
    </location>
</feature>
<comment type="function">
    <text evidence="8">Acts on ADP-mannose and ADP-glucose as well as ADP-ribose. Prevents glycogen biosynthesis. The reaction catalyzed by this enzyme is a limiting step of the gluconeogenic process.</text>
</comment>
<evidence type="ECO:0000313" key="19">
    <source>
        <dbReference type="Proteomes" id="UP000251571"/>
    </source>
</evidence>
<protein>
    <recommendedName>
        <fullName evidence="4">ADP-ribose pyrophosphatase</fullName>
        <ecNumber evidence="3">3.6.1.13</ecNumber>
    </recommendedName>
    <alternativeName>
        <fullName evidence="9">ADP-ribose diphosphatase</fullName>
    </alternativeName>
    <alternativeName>
        <fullName evidence="11">ADP-ribose phosphohydrolase</fullName>
    </alternativeName>
    <alternativeName>
        <fullName evidence="10">Adenosine diphosphoribose pyrophosphatase</fullName>
    </alternativeName>
</protein>
<comment type="similarity">
    <text evidence="2">Belongs to the Nudix hydrolase family. NudF subfamily.</text>
</comment>
<dbReference type="InterPro" id="IPR020084">
    <property type="entry name" value="NUDIX_hydrolase_CS"/>
</dbReference>
<keyword evidence="18" id="KW-1185">Reference proteome</keyword>
<proteinExistence type="inferred from homology"/>
<dbReference type="Proteomes" id="UP000251571">
    <property type="component" value="Unassembled WGS sequence"/>
</dbReference>
<dbReference type="InterPro" id="IPR004385">
    <property type="entry name" value="NDP_pyrophosphatase"/>
</dbReference>
<evidence type="ECO:0000256" key="14">
    <source>
        <dbReference type="PIRSR" id="PIRSR604385-3"/>
    </source>
</evidence>
<feature type="binding site" evidence="13">
    <location>
        <position position="220"/>
    </location>
    <ligand>
        <name>Mg(2+)</name>
        <dbReference type="ChEBI" id="CHEBI:18420"/>
        <label>1</label>
    </ligand>
</feature>
<dbReference type="CDD" id="cd24155">
    <property type="entry name" value="NUDIX_ADPRase"/>
    <property type="match status" value="1"/>
</dbReference>
<dbReference type="GO" id="GO:0005829">
    <property type="term" value="C:cytosol"/>
    <property type="evidence" value="ECO:0007669"/>
    <property type="project" value="TreeGrafter"/>
</dbReference>
<comment type="catalytic activity">
    <reaction evidence="12">
        <text>ADP-D-ribose + H2O = D-ribose 5-phosphate + AMP + 2 H(+)</text>
        <dbReference type="Rhea" id="RHEA:10412"/>
        <dbReference type="ChEBI" id="CHEBI:15377"/>
        <dbReference type="ChEBI" id="CHEBI:15378"/>
        <dbReference type="ChEBI" id="CHEBI:57967"/>
        <dbReference type="ChEBI" id="CHEBI:78346"/>
        <dbReference type="ChEBI" id="CHEBI:456215"/>
        <dbReference type="EC" id="3.6.1.13"/>
    </reaction>
</comment>
<feature type="domain" description="Nudix hydrolase" evidence="15">
    <location>
        <begin position="178"/>
        <end position="320"/>
    </location>
</feature>
<dbReference type="GO" id="GO:0047631">
    <property type="term" value="F:ADP-ribose diphosphatase activity"/>
    <property type="evidence" value="ECO:0007669"/>
    <property type="project" value="UniProtKB-EC"/>
</dbReference>
<evidence type="ECO:0000259" key="15">
    <source>
        <dbReference type="PROSITE" id="PS51462"/>
    </source>
</evidence>
<dbReference type="EMBL" id="QGDJ01000003">
    <property type="protein sequence ID" value="PWJ20524.1"/>
    <property type="molecule type" value="Genomic_DNA"/>
</dbReference>
<evidence type="ECO:0000256" key="5">
    <source>
        <dbReference type="ARBA" id="ARBA00022723"/>
    </source>
</evidence>
<evidence type="ECO:0000256" key="11">
    <source>
        <dbReference type="ARBA" id="ARBA00033056"/>
    </source>
</evidence>
<evidence type="ECO:0000256" key="1">
    <source>
        <dbReference type="ARBA" id="ARBA00001946"/>
    </source>
</evidence>
<name>A0A2Y9AJX0_9RHOB</name>
<dbReference type="PANTHER" id="PTHR11839:SF5">
    <property type="entry name" value="ADP-RIBOSE PYROPHOSPHATASE"/>
    <property type="match status" value="1"/>
</dbReference>
<dbReference type="InterPro" id="IPR015797">
    <property type="entry name" value="NUDIX_hydrolase-like_dom_sf"/>
</dbReference>
<gene>
    <name evidence="16" type="ORF">BCF38_103343</name>
    <name evidence="17" type="ORF">SAMN05421539_103343</name>
</gene>
<evidence type="ECO:0000313" key="16">
    <source>
        <dbReference type="EMBL" id="PWJ20524.1"/>
    </source>
</evidence>
<keyword evidence="7 13" id="KW-0460">Magnesium</keyword>
<organism evidence="17 19">
    <name type="scientific">Jannaschia seohaensis</name>
    <dbReference type="NCBI Taxonomy" id="475081"/>
    <lineage>
        <taxon>Bacteria</taxon>
        <taxon>Pseudomonadati</taxon>
        <taxon>Pseudomonadota</taxon>
        <taxon>Alphaproteobacteria</taxon>
        <taxon>Rhodobacterales</taxon>
        <taxon>Roseobacteraceae</taxon>
        <taxon>Jannaschia</taxon>
    </lineage>
</organism>
<dbReference type="EMBL" id="UETC01000003">
    <property type="protein sequence ID" value="SSA44620.1"/>
    <property type="molecule type" value="Genomic_DNA"/>
</dbReference>
<dbReference type="SUPFAM" id="SSF55811">
    <property type="entry name" value="Nudix"/>
    <property type="match status" value="1"/>
</dbReference>
<reference evidence="17 19" key="1">
    <citation type="submission" date="2016-10" db="EMBL/GenBank/DDBJ databases">
        <authorList>
            <person name="Cai Z."/>
        </authorList>
    </citation>
    <scope>NUCLEOTIDE SEQUENCE [LARGE SCALE GENOMIC DNA]</scope>
    <source>
        <strain evidence="17 19">DSM 25227</strain>
    </source>
</reference>
<evidence type="ECO:0000256" key="10">
    <source>
        <dbReference type="ARBA" id="ARBA00030308"/>
    </source>
</evidence>
<accession>A0A2Y9AJX0</accession>
<evidence type="ECO:0000256" key="6">
    <source>
        <dbReference type="ARBA" id="ARBA00022801"/>
    </source>
</evidence>
<keyword evidence="6" id="KW-0378">Hydrolase</keyword>
<sequence>MERAAAGDWPVLVPGGRAEGLLTELLSDAARARLDWYEVAFGYVPEAVEVESDGAIPALVYREVGGGGSGEPWDLAAWIKRHGARTRLAAEEVMRAHGRVSPEALQARRPMIHARAHGMLMAQADRRPVTVGGPPPGRIEVARVDYPYEGFLRVEEWVLDHPHFDGSRSGQIHRTLTHVTNAATVLPYDPVRDRVLMVEQIRLGALAKGEAAPWMLEPIAGLIDAGETAASTALREAREEAGLELGPEALHPVATYYPSPGGLAQIVYSFVALADLPEGTGGLHGLDHEAEDIRSHLVDLDHALSMIATGEAANAPLILSLQWIALNRERLKAD</sequence>
<evidence type="ECO:0000256" key="13">
    <source>
        <dbReference type="PIRSR" id="PIRSR604385-2"/>
    </source>
</evidence>
<dbReference type="PANTHER" id="PTHR11839">
    <property type="entry name" value="UDP/ADP-SUGAR PYROPHOSPHATASE"/>
    <property type="match status" value="1"/>
</dbReference>
<evidence type="ECO:0000256" key="3">
    <source>
        <dbReference type="ARBA" id="ARBA00012453"/>
    </source>
</evidence>
<dbReference type="Gene3D" id="3.90.79.10">
    <property type="entry name" value="Nucleoside Triphosphate Pyrophosphohydrolase"/>
    <property type="match status" value="1"/>
</dbReference>
<feature type="binding site" evidence="13">
    <location>
        <position position="240"/>
    </location>
    <ligand>
        <name>Mg(2+)</name>
        <dbReference type="ChEBI" id="CHEBI:18420"/>
        <label>1</label>
    </ligand>
</feature>
<dbReference type="InterPro" id="IPR000086">
    <property type="entry name" value="NUDIX_hydrolase_dom"/>
</dbReference>
<evidence type="ECO:0000256" key="9">
    <source>
        <dbReference type="ARBA" id="ARBA00030162"/>
    </source>
</evidence>
<evidence type="ECO:0000256" key="7">
    <source>
        <dbReference type="ARBA" id="ARBA00022842"/>
    </source>
</evidence>
<dbReference type="PROSITE" id="PS00893">
    <property type="entry name" value="NUDIX_BOX"/>
    <property type="match status" value="1"/>
</dbReference>
<feature type="binding site" evidence="13">
    <location>
        <position position="291"/>
    </location>
    <ligand>
        <name>Mg(2+)</name>
        <dbReference type="ChEBI" id="CHEBI:18420"/>
        <label>1</label>
    </ligand>
</feature>
<evidence type="ECO:0000313" key="18">
    <source>
        <dbReference type="Proteomes" id="UP000245839"/>
    </source>
</evidence>
<dbReference type="GO" id="GO:0046872">
    <property type="term" value="F:metal ion binding"/>
    <property type="evidence" value="ECO:0007669"/>
    <property type="project" value="UniProtKB-KW"/>
</dbReference>
<dbReference type="GO" id="GO:0019693">
    <property type="term" value="P:ribose phosphate metabolic process"/>
    <property type="evidence" value="ECO:0007669"/>
    <property type="project" value="TreeGrafter"/>
</dbReference>
<evidence type="ECO:0000313" key="17">
    <source>
        <dbReference type="EMBL" id="SSA44620.1"/>
    </source>
</evidence>
<evidence type="ECO:0000256" key="4">
    <source>
        <dbReference type="ARBA" id="ARBA00013297"/>
    </source>
</evidence>
<dbReference type="GO" id="GO:0019144">
    <property type="term" value="F:ADP-sugar diphosphatase activity"/>
    <property type="evidence" value="ECO:0007669"/>
    <property type="project" value="TreeGrafter"/>
</dbReference>
<dbReference type="Proteomes" id="UP000245839">
    <property type="component" value="Unassembled WGS sequence"/>
</dbReference>
<feature type="binding site" evidence="13">
    <location>
        <position position="236"/>
    </location>
    <ligand>
        <name>Mg(2+)</name>
        <dbReference type="ChEBI" id="CHEBI:18420"/>
        <label>1</label>
    </ligand>
</feature>
<reference evidence="16 18" key="2">
    <citation type="submission" date="2018-03" db="EMBL/GenBank/DDBJ databases">
        <title>Genomic Encyclopedia of Archaeal and Bacterial Type Strains, Phase II (KMG-II): from individual species to whole genera.</title>
        <authorList>
            <person name="Goeker M."/>
        </authorList>
    </citation>
    <scope>NUCLEOTIDE SEQUENCE [LARGE SCALE GENOMIC DNA]</scope>
    <source>
        <strain evidence="16 18">DSM 25227</strain>
    </source>
</reference>
<dbReference type="PROSITE" id="PS51462">
    <property type="entry name" value="NUDIX"/>
    <property type="match status" value="1"/>
</dbReference>
<dbReference type="AlphaFoldDB" id="A0A2Y9AJX0"/>
<keyword evidence="5 13" id="KW-0479">Metal-binding</keyword>
<comment type="cofactor">
    <cofactor evidence="1 13">
        <name>Mg(2+)</name>
        <dbReference type="ChEBI" id="CHEBI:18420"/>
    </cofactor>
</comment>
<dbReference type="NCBIfam" id="TIGR00052">
    <property type="entry name" value="nudix-type nucleoside diphosphatase, YffH/AdpP family"/>
    <property type="match status" value="1"/>
</dbReference>
<evidence type="ECO:0000256" key="8">
    <source>
        <dbReference type="ARBA" id="ARBA00025164"/>
    </source>
</evidence>
<evidence type="ECO:0000256" key="12">
    <source>
        <dbReference type="ARBA" id="ARBA00049546"/>
    </source>
</evidence>
<evidence type="ECO:0000256" key="2">
    <source>
        <dbReference type="ARBA" id="ARBA00007482"/>
    </source>
</evidence>
<dbReference type="EC" id="3.6.1.13" evidence="3"/>
<dbReference type="Pfam" id="PF00293">
    <property type="entry name" value="NUDIX"/>
    <property type="match status" value="1"/>
</dbReference>
<dbReference type="GO" id="GO:0006753">
    <property type="term" value="P:nucleoside phosphate metabolic process"/>
    <property type="evidence" value="ECO:0007669"/>
    <property type="project" value="TreeGrafter"/>
</dbReference>